<evidence type="ECO:0000256" key="9">
    <source>
        <dbReference type="ARBA" id="ARBA00022679"/>
    </source>
</evidence>
<feature type="domain" description="PAS" evidence="18">
    <location>
        <begin position="137"/>
        <end position="208"/>
    </location>
</feature>
<protein>
    <recommendedName>
        <fullName evidence="3">Blue-light-activated histidine kinase</fullName>
        <ecNumber evidence="2">2.7.13.3</ecNumber>
    </recommendedName>
</protein>
<dbReference type="EMBL" id="BPQQ01000133">
    <property type="protein sequence ID" value="GJE04558.1"/>
    <property type="molecule type" value="Genomic_DNA"/>
</dbReference>
<dbReference type="SMART" id="SM00091">
    <property type="entry name" value="PAS"/>
    <property type="match status" value="3"/>
</dbReference>
<evidence type="ECO:0000256" key="8">
    <source>
        <dbReference type="ARBA" id="ARBA00022643"/>
    </source>
</evidence>
<evidence type="ECO:0000256" key="12">
    <source>
        <dbReference type="ARBA" id="ARBA00022777"/>
    </source>
</evidence>
<dbReference type="CDD" id="cd00130">
    <property type="entry name" value="PAS"/>
    <property type="match status" value="2"/>
</dbReference>
<dbReference type="SUPFAM" id="SSF55785">
    <property type="entry name" value="PYP-like sensor domain (PAS domain)"/>
    <property type="match status" value="3"/>
</dbReference>
<dbReference type="SMART" id="SM00911">
    <property type="entry name" value="HWE_HK"/>
    <property type="match status" value="1"/>
</dbReference>
<organism evidence="20 21">
    <name type="scientific">Methylobacterium isbiliense</name>
    <dbReference type="NCBI Taxonomy" id="315478"/>
    <lineage>
        <taxon>Bacteria</taxon>
        <taxon>Pseudomonadati</taxon>
        <taxon>Pseudomonadota</taxon>
        <taxon>Alphaproteobacteria</taxon>
        <taxon>Hyphomicrobiales</taxon>
        <taxon>Methylobacteriaceae</taxon>
        <taxon>Methylobacterium</taxon>
    </lineage>
</organism>
<keyword evidence="21" id="KW-1185">Reference proteome</keyword>
<evidence type="ECO:0000256" key="13">
    <source>
        <dbReference type="ARBA" id="ARBA00022840"/>
    </source>
</evidence>
<dbReference type="PROSITE" id="PS50113">
    <property type="entry name" value="PAC"/>
    <property type="match status" value="2"/>
</dbReference>
<dbReference type="SMART" id="SM00086">
    <property type="entry name" value="PAC"/>
    <property type="match status" value="2"/>
</dbReference>
<evidence type="ECO:0000256" key="6">
    <source>
        <dbReference type="ARBA" id="ARBA00022606"/>
    </source>
</evidence>
<evidence type="ECO:0000256" key="16">
    <source>
        <dbReference type="ARBA" id="ARBA00023170"/>
    </source>
</evidence>
<reference evidence="20" key="1">
    <citation type="journal article" date="2021" name="Front. Microbiol.">
        <title>Comprehensive Comparative Genomics and Phenotyping of Methylobacterium Species.</title>
        <authorList>
            <person name="Alessa O."/>
            <person name="Ogura Y."/>
            <person name="Fujitani Y."/>
            <person name="Takami H."/>
            <person name="Hayashi T."/>
            <person name="Sahin N."/>
            <person name="Tani A."/>
        </authorList>
    </citation>
    <scope>NUCLEOTIDE SEQUENCE</scope>
    <source>
        <strain evidence="20">DSM 17168</strain>
    </source>
</reference>
<dbReference type="InterPro" id="IPR000700">
    <property type="entry name" value="PAS-assoc_C"/>
</dbReference>
<evidence type="ECO:0000256" key="2">
    <source>
        <dbReference type="ARBA" id="ARBA00012438"/>
    </source>
</evidence>
<dbReference type="NCBIfam" id="TIGR00229">
    <property type="entry name" value="sensory_box"/>
    <property type="match status" value="2"/>
</dbReference>
<keyword evidence="12" id="KW-0418">Kinase</keyword>
<feature type="region of interest" description="Disordered" evidence="17">
    <location>
        <begin position="1"/>
        <end position="30"/>
    </location>
</feature>
<keyword evidence="5" id="KW-0597">Phosphoprotein</keyword>
<keyword evidence="8" id="KW-0288">FMN</keyword>
<feature type="domain" description="PAS" evidence="18">
    <location>
        <begin position="294"/>
        <end position="339"/>
    </location>
</feature>
<name>A0ABQ4SQ55_9HYPH</name>
<dbReference type="Gene3D" id="3.30.565.10">
    <property type="entry name" value="Histidine kinase-like ATPase, C-terminal domain"/>
    <property type="match status" value="1"/>
</dbReference>
<dbReference type="InterPro" id="IPR036890">
    <property type="entry name" value="HATPase_C_sf"/>
</dbReference>
<keyword evidence="10" id="KW-0677">Repeat</keyword>
<evidence type="ECO:0000313" key="20">
    <source>
        <dbReference type="EMBL" id="GJE04558.1"/>
    </source>
</evidence>
<accession>A0ABQ4SQ55</accession>
<evidence type="ECO:0000256" key="17">
    <source>
        <dbReference type="SAM" id="MobiDB-lite"/>
    </source>
</evidence>
<evidence type="ECO:0000256" key="15">
    <source>
        <dbReference type="ARBA" id="ARBA00023026"/>
    </source>
</evidence>
<comment type="caution">
    <text evidence="20">The sequence shown here is derived from an EMBL/GenBank/DDBJ whole genome shotgun (WGS) entry which is preliminary data.</text>
</comment>
<evidence type="ECO:0000256" key="7">
    <source>
        <dbReference type="ARBA" id="ARBA00022630"/>
    </source>
</evidence>
<evidence type="ECO:0000313" key="21">
    <source>
        <dbReference type="Proteomes" id="UP001055153"/>
    </source>
</evidence>
<dbReference type="InterPro" id="IPR001610">
    <property type="entry name" value="PAC"/>
</dbReference>
<evidence type="ECO:0000256" key="1">
    <source>
        <dbReference type="ARBA" id="ARBA00000085"/>
    </source>
</evidence>
<keyword evidence="16" id="KW-0675">Receptor</keyword>
<dbReference type="Gene3D" id="2.10.70.100">
    <property type="match status" value="1"/>
</dbReference>
<evidence type="ECO:0000256" key="10">
    <source>
        <dbReference type="ARBA" id="ARBA00022737"/>
    </source>
</evidence>
<dbReference type="Proteomes" id="UP001055153">
    <property type="component" value="Unassembled WGS sequence"/>
</dbReference>
<feature type="domain" description="PAC" evidence="19">
    <location>
        <begin position="342"/>
        <end position="396"/>
    </location>
</feature>
<evidence type="ECO:0000256" key="11">
    <source>
        <dbReference type="ARBA" id="ARBA00022741"/>
    </source>
</evidence>
<dbReference type="PROSITE" id="PS50112">
    <property type="entry name" value="PAS"/>
    <property type="match status" value="2"/>
</dbReference>
<evidence type="ECO:0000256" key="4">
    <source>
        <dbReference type="ARBA" id="ARBA00022543"/>
    </source>
</evidence>
<keyword evidence="11" id="KW-0547">Nucleotide-binding</keyword>
<evidence type="ECO:0000256" key="14">
    <source>
        <dbReference type="ARBA" id="ARBA00022991"/>
    </source>
</evidence>
<dbReference type="InterPro" id="IPR035965">
    <property type="entry name" value="PAS-like_dom_sf"/>
</dbReference>
<reference evidence="20" key="2">
    <citation type="submission" date="2021-08" db="EMBL/GenBank/DDBJ databases">
        <authorList>
            <person name="Tani A."/>
            <person name="Ola A."/>
            <person name="Ogura Y."/>
            <person name="Katsura K."/>
            <person name="Hayashi T."/>
        </authorList>
    </citation>
    <scope>NUCLEOTIDE SEQUENCE</scope>
    <source>
        <strain evidence="20">DSM 17168</strain>
    </source>
</reference>
<dbReference type="PANTHER" id="PTHR41523:SF8">
    <property type="entry name" value="ETHYLENE RESPONSE SENSOR PROTEIN"/>
    <property type="match status" value="1"/>
</dbReference>
<dbReference type="InterPro" id="IPR000014">
    <property type="entry name" value="PAS"/>
</dbReference>
<dbReference type="InterPro" id="IPR011102">
    <property type="entry name" value="Sig_transdc_His_kinase_HWE"/>
</dbReference>
<keyword evidence="4" id="KW-0600">Photoreceptor protein</keyword>
<evidence type="ECO:0000259" key="19">
    <source>
        <dbReference type="PROSITE" id="PS50113"/>
    </source>
</evidence>
<keyword evidence="15" id="KW-0843">Virulence</keyword>
<sequence length="604" mass="66114">MPAPARRPVGHALDHRPDDQPDPRATATDSQDDALARLAFEAAPVGLACVAGAEDRFVAVNPRLCVLLGATPADLLGRPLAEMRDADAGMGLPGEAAEQCWRRLDQGTVWLRVRVSEREGRRVLVVEPAEDGRAAARAEQTRLALASAGLGDWSWNAASRQVTLSERAAEILGLPAGPSISWDSLQDLLHRDDVERARAVVQDAVAEGRAYAVEFRYGRPRDGQSLWISVRGRATLGPDGTLLGMIGVVQDVTAREEARRALYDREQRLRVATSVAALGIFEWHLLDDQALWENERMWEIFGRRPQDGTISMTEFFRDVMHPEDKAPFREAVSAALRGEGVLHATGRVRRASDGAWRTIEMAGRFERDTPGGLPRRLIGVLADITDRRLAEERQTLLIRELHHRVKNTLATVQAIVGSTARTASSIDSFYEAFVGRIMSLAHTHSVLTEDVWQTASLRGLLENELKPYADGTMTPEADGRITLEGPAVDLASEIAVPIGMAIHELTTNAAKYGALSGRSGRVQVRWSLEPEGDRTILRFEWRESGGPAVTPPTRQGFGSRLLQRVLSTQVQATVATDYAADGLRLTMLAPLPKRNAALNPLATL</sequence>
<feature type="domain" description="PAC" evidence="19">
    <location>
        <begin position="211"/>
        <end position="264"/>
    </location>
</feature>
<evidence type="ECO:0000256" key="3">
    <source>
        <dbReference type="ARBA" id="ARBA00021740"/>
    </source>
</evidence>
<keyword evidence="9" id="KW-0808">Transferase</keyword>
<gene>
    <name evidence="20" type="ORF">GMJLKIPL_6522</name>
</gene>
<keyword evidence="14" id="KW-0157">Chromophore</keyword>
<dbReference type="PANTHER" id="PTHR41523">
    <property type="entry name" value="TWO-COMPONENT SYSTEM SENSOR PROTEIN"/>
    <property type="match status" value="1"/>
</dbReference>
<evidence type="ECO:0000256" key="5">
    <source>
        <dbReference type="ARBA" id="ARBA00022553"/>
    </source>
</evidence>
<keyword evidence="6" id="KW-0716">Sensory transduction</keyword>
<feature type="compositionally biased region" description="Basic and acidic residues" evidence="17">
    <location>
        <begin position="12"/>
        <end position="22"/>
    </location>
</feature>
<evidence type="ECO:0000259" key="18">
    <source>
        <dbReference type="PROSITE" id="PS50112"/>
    </source>
</evidence>
<keyword evidence="13" id="KW-0067">ATP-binding</keyword>
<dbReference type="Pfam" id="PF07536">
    <property type="entry name" value="HWE_HK"/>
    <property type="match status" value="1"/>
</dbReference>
<dbReference type="InterPro" id="IPR013655">
    <property type="entry name" value="PAS_fold_3"/>
</dbReference>
<proteinExistence type="predicted"/>
<dbReference type="Gene3D" id="3.30.450.20">
    <property type="entry name" value="PAS domain"/>
    <property type="match status" value="3"/>
</dbReference>
<dbReference type="EC" id="2.7.13.3" evidence="2"/>
<comment type="catalytic activity">
    <reaction evidence="1">
        <text>ATP + protein L-histidine = ADP + protein N-phospho-L-histidine.</text>
        <dbReference type="EC" id="2.7.13.3"/>
    </reaction>
</comment>
<dbReference type="Pfam" id="PF08447">
    <property type="entry name" value="PAS_3"/>
    <property type="match status" value="2"/>
</dbReference>
<dbReference type="Pfam" id="PF13188">
    <property type="entry name" value="PAS_8"/>
    <property type="match status" value="1"/>
</dbReference>
<keyword evidence="7" id="KW-0285">Flavoprotein</keyword>